<reference evidence="1" key="1">
    <citation type="journal article" date="2014" name="Front. Microbiol.">
        <title>High frequency of phylogenetically diverse reductive dehalogenase-homologous genes in deep subseafloor sedimentary metagenomes.</title>
        <authorList>
            <person name="Kawai M."/>
            <person name="Futagami T."/>
            <person name="Toyoda A."/>
            <person name="Takaki Y."/>
            <person name="Nishi S."/>
            <person name="Hori S."/>
            <person name="Arai W."/>
            <person name="Tsubouchi T."/>
            <person name="Morono Y."/>
            <person name="Uchiyama I."/>
            <person name="Ito T."/>
            <person name="Fujiyama A."/>
            <person name="Inagaki F."/>
            <person name="Takami H."/>
        </authorList>
    </citation>
    <scope>NUCLEOTIDE SEQUENCE</scope>
    <source>
        <strain evidence="1">Expedition CK06-06</strain>
    </source>
</reference>
<comment type="caution">
    <text evidence="1">The sequence shown here is derived from an EMBL/GenBank/DDBJ whole genome shotgun (WGS) entry which is preliminary data.</text>
</comment>
<sequence length="30" mass="3306">IVSRAIAQLIIEKKGSEWALPGETRVSKKP</sequence>
<feature type="non-terminal residue" evidence="1">
    <location>
        <position position="1"/>
    </location>
</feature>
<gene>
    <name evidence="1" type="ORF">S06H3_54296</name>
</gene>
<dbReference type="AlphaFoldDB" id="X1P0K1"/>
<dbReference type="EMBL" id="BARV01034716">
    <property type="protein sequence ID" value="GAI49842.1"/>
    <property type="molecule type" value="Genomic_DNA"/>
</dbReference>
<protein>
    <submittedName>
        <fullName evidence="1">Uncharacterized protein</fullName>
    </submittedName>
</protein>
<proteinExistence type="predicted"/>
<evidence type="ECO:0000313" key="1">
    <source>
        <dbReference type="EMBL" id="GAI49842.1"/>
    </source>
</evidence>
<organism evidence="1">
    <name type="scientific">marine sediment metagenome</name>
    <dbReference type="NCBI Taxonomy" id="412755"/>
    <lineage>
        <taxon>unclassified sequences</taxon>
        <taxon>metagenomes</taxon>
        <taxon>ecological metagenomes</taxon>
    </lineage>
</organism>
<accession>X1P0K1</accession>
<name>X1P0K1_9ZZZZ</name>